<comment type="subunit">
    <text evidence="2 14">Heterodimer of SoxA and SoxX.</text>
</comment>
<keyword evidence="3 14" id="KW-0813">Transport</keyword>
<evidence type="ECO:0000256" key="1">
    <source>
        <dbReference type="ARBA" id="ARBA00004418"/>
    </source>
</evidence>
<dbReference type="GO" id="GO:0019417">
    <property type="term" value="P:sulfur oxidation"/>
    <property type="evidence" value="ECO:0007669"/>
    <property type="project" value="InterPro"/>
</dbReference>
<evidence type="ECO:0000313" key="20">
    <source>
        <dbReference type="EMBL" id="KVW97205.1"/>
    </source>
</evidence>
<gene>
    <name evidence="20" type="ORF">ABW22_05170</name>
</gene>
<comment type="cofactor">
    <cofactor evidence="16">
        <name>heme</name>
        <dbReference type="ChEBI" id="CHEBI:30413"/>
    </cofactor>
    <text evidence="16">Binds 2 heme groups per subunit.</text>
</comment>
<sequence length="281" mass="30734">MKQKIIMKLLAGMAGLGIALGAVTVHASPEKDRQELTKYYTDKYPNIKVEDYVYGALAFEPDAKAQYDAIMEFPPFDSQVEAGRKLWETPFKNGKTYASCLPNGGKMIAGNYPIFDEAKGKVVTLIDAINDCRTANGEEAYKVGDKATLGQLTAYMRTLSDGMLSNVKVEGPKATAAYEDGKKTFFSRKGQLNFACASCHVQNAGVHLRSELISPAVGHTVHWPAFRGGDNLVQLQQRYMGCFKSVRAVSAPQGSTTLNNLEYFHSALSNGLPLKASVFRK</sequence>
<evidence type="ECO:0000256" key="8">
    <source>
        <dbReference type="ARBA" id="ARBA00022764"/>
    </source>
</evidence>
<keyword evidence="5 14" id="KW-0808">Transferase</keyword>
<dbReference type="PATRIC" id="fig|36861.3.peg.497"/>
<evidence type="ECO:0000256" key="3">
    <source>
        <dbReference type="ARBA" id="ARBA00022448"/>
    </source>
</evidence>
<evidence type="ECO:0000256" key="17">
    <source>
        <dbReference type="PIRSR" id="PIRSR038455-3"/>
    </source>
</evidence>
<proteinExistence type="inferred from homology"/>
<feature type="binding site" description="axial binding residue" evidence="17">
    <location>
        <position position="132"/>
    </location>
    <ligand>
        <name>heme c</name>
        <dbReference type="ChEBI" id="CHEBI:61717"/>
        <label>1</label>
    </ligand>
    <ligandPart>
        <name>Fe</name>
        <dbReference type="ChEBI" id="CHEBI:18248"/>
    </ligandPart>
</feature>
<evidence type="ECO:0000256" key="7">
    <source>
        <dbReference type="ARBA" id="ARBA00022729"/>
    </source>
</evidence>
<dbReference type="AlphaFoldDB" id="A0A106BRK1"/>
<keyword evidence="7 18" id="KW-0732">Signal</keyword>
<keyword evidence="6 14" id="KW-0479">Metal-binding</keyword>
<dbReference type="GO" id="GO:0070069">
    <property type="term" value="C:cytochrome complex"/>
    <property type="evidence" value="ECO:0007669"/>
    <property type="project" value="InterPro"/>
</dbReference>
<keyword evidence="9 14" id="KW-0249">Electron transport</keyword>
<dbReference type="GO" id="GO:0009055">
    <property type="term" value="F:electron transfer activity"/>
    <property type="evidence" value="ECO:0007669"/>
    <property type="project" value="InterPro"/>
</dbReference>
<evidence type="ECO:0000256" key="15">
    <source>
        <dbReference type="PIRSR" id="PIRSR038455-1"/>
    </source>
</evidence>
<feature type="binding site" description="axial binding residue" evidence="17">
    <location>
        <position position="242"/>
    </location>
    <ligand>
        <name>heme c</name>
        <dbReference type="ChEBI" id="CHEBI:61717"/>
        <label>2</label>
    </ligand>
    <ligandPart>
        <name>Fe</name>
        <dbReference type="ChEBI" id="CHEBI:18248"/>
    </ligandPart>
</feature>
<evidence type="ECO:0000256" key="4">
    <source>
        <dbReference type="ARBA" id="ARBA00022617"/>
    </source>
</evidence>
<dbReference type="GO" id="GO:0016669">
    <property type="term" value="F:oxidoreductase activity, acting on a sulfur group of donors, cytochrome as acceptor"/>
    <property type="evidence" value="ECO:0007669"/>
    <property type="project" value="InterPro"/>
</dbReference>
<comment type="caution">
    <text evidence="20">The sequence shown here is derived from an EMBL/GenBank/DDBJ whole genome shotgun (WGS) entry which is preliminary data.</text>
</comment>
<keyword evidence="8 14" id="KW-0574">Periplasm</keyword>
<dbReference type="EMBL" id="LDUG01000017">
    <property type="protein sequence ID" value="KVW97205.1"/>
    <property type="molecule type" value="Genomic_DNA"/>
</dbReference>
<organism evidence="20 21">
    <name type="scientific">Thiobacillus denitrificans</name>
    <dbReference type="NCBI Taxonomy" id="36861"/>
    <lineage>
        <taxon>Bacteria</taxon>
        <taxon>Pseudomonadati</taxon>
        <taxon>Pseudomonadota</taxon>
        <taxon>Betaproteobacteria</taxon>
        <taxon>Nitrosomonadales</taxon>
        <taxon>Thiobacillaceae</taxon>
        <taxon>Thiobacillus</taxon>
    </lineage>
</organism>
<name>A0A106BRK1_THIDE</name>
<dbReference type="RefSeq" id="WP_059752721.1">
    <property type="nucleotide sequence ID" value="NZ_LDUG01000017.1"/>
</dbReference>
<dbReference type="GO" id="GO:0042597">
    <property type="term" value="C:periplasmic space"/>
    <property type="evidence" value="ECO:0007669"/>
    <property type="project" value="UniProtKB-SubCell"/>
</dbReference>
<keyword evidence="4 14" id="KW-0349">Heme</keyword>
<feature type="signal peptide" evidence="18">
    <location>
        <begin position="1"/>
        <end position="27"/>
    </location>
</feature>
<evidence type="ECO:0000256" key="16">
    <source>
        <dbReference type="PIRSR" id="PIRSR038455-2"/>
    </source>
</evidence>
<dbReference type="GO" id="GO:0046872">
    <property type="term" value="F:metal ion binding"/>
    <property type="evidence" value="ECO:0007669"/>
    <property type="project" value="UniProtKB-KW"/>
</dbReference>
<comment type="similarity">
    <text evidence="11 14">Belongs to the SoxA family.</text>
</comment>
<feature type="domain" description="Cytochrome c" evidence="19">
    <location>
        <begin position="83"/>
        <end position="163"/>
    </location>
</feature>
<feature type="binding site" description="covalent" evidence="16">
    <location>
        <position position="199"/>
    </location>
    <ligand>
        <name>heme c</name>
        <dbReference type="ChEBI" id="CHEBI:61717"/>
        <label>2</label>
    </ligand>
</feature>
<dbReference type="InterPro" id="IPR009056">
    <property type="entry name" value="Cyt_c-like_dom"/>
</dbReference>
<feature type="binding site" description="covalent" evidence="16">
    <location>
        <position position="100"/>
    </location>
    <ligand>
        <name>heme c</name>
        <dbReference type="ChEBI" id="CHEBI:61717"/>
        <label>1</label>
    </ligand>
</feature>
<dbReference type="GO" id="GO:0016740">
    <property type="term" value="F:transferase activity"/>
    <property type="evidence" value="ECO:0007669"/>
    <property type="project" value="UniProtKB-KW"/>
</dbReference>
<evidence type="ECO:0000259" key="19">
    <source>
        <dbReference type="Pfam" id="PF21342"/>
    </source>
</evidence>
<keyword evidence="21" id="KW-1185">Reference proteome</keyword>
<feature type="binding site" description="axial binding residue" evidence="17">
    <location>
        <position position="200"/>
    </location>
    <ligand>
        <name>heme c</name>
        <dbReference type="ChEBI" id="CHEBI:61717"/>
        <label>2</label>
    </ligand>
    <ligandPart>
        <name>Fe</name>
        <dbReference type="ChEBI" id="CHEBI:18248"/>
    </ligandPart>
</feature>
<dbReference type="STRING" id="1123392.GCA_000376425_01609"/>
<dbReference type="Gene3D" id="1.10.760.10">
    <property type="entry name" value="Cytochrome c-like domain"/>
    <property type="match status" value="2"/>
</dbReference>
<comment type="catalytic activity">
    <reaction evidence="12 14">
        <text>L-cysteinyl-[SoxY protein] + thiosulfate + 2 Fe(III)-[cytochrome c] = S-sulfosulfanyl-L-cysteinyl-[SoxY protein] + 2 Fe(II)-[cytochrome c] + 2 H(+)</text>
        <dbReference type="Rhea" id="RHEA:56720"/>
        <dbReference type="Rhea" id="RHEA-COMP:10350"/>
        <dbReference type="Rhea" id="RHEA-COMP:14328"/>
        <dbReference type="Rhea" id="RHEA-COMP:14399"/>
        <dbReference type="Rhea" id="RHEA-COMP:14691"/>
        <dbReference type="ChEBI" id="CHEBI:15378"/>
        <dbReference type="ChEBI" id="CHEBI:29033"/>
        <dbReference type="ChEBI" id="CHEBI:29034"/>
        <dbReference type="ChEBI" id="CHEBI:29950"/>
        <dbReference type="ChEBI" id="CHEBI:33542"/>
        <dbReference type="ChEBI" id="CHEBI:139321"/>
        <dbReference type="EC" id="2.8.5.2"/>
    </reaction>
</comment>
<dbReference type="OrthoDB" id="9808312at2"/>
<keyword evidence="10 14" id="KW-0408">Iron</keyword>
<evidence type="ECO:0000256" key="2">
    <source>
        <dbReference type="ARBA" id="ARBA00011530"/>
    </source>
</evidence>
<dbReference type="PIRSF" id="PIRSF038455">
    <property type="entry name" value="SoxA"/>
    <property type="match status" value="1"/>
</dbReference>
<dbReference type="EC" id="2.8.5.2" evidence="14"/>
<protein>
    <recommendedName>
        <fullName evidence="14">SoxAX cytochrome complex subunit A</fullName>
        <ecNumber evidence="14">2.8.5.2</ecNumber>
    </recommendedName>
    <alternativeName>
        <fullName evidence="14">Protein SoxA</fullName>
    </alternativeName>
    <alternativeName>
        <fullName evidence="14">Sulfur oxidizing protein A</fullName>
    </alternativeName>
    <alternativeName>
        <fullName evidence="14">Thiosulfate-oxidizing multienzyme system protein SoxA</fullName>
    </alternativeName>
</protein>
<evidence type="ECO:0000256" key="14">
    <source>
        <dbReference type="PIRNR" id="PIRNR038455"/>
    </source>
</evidence>
<evidence type="ECO:0000256" key="10">
    <source>
        <dbReference type="ARBA" id="ARBA00023004"/>
    </source>
</evidence>
<evidence type="ECO:0000256" key="5">
    <source>
        <dbReference type="ARBA" id="ARBA00022679"/>
    </source>
</evidence>
<dbReference type="SMR" id="A0A106BRK1"/>
<reference evidence="20 21" key="1">
    <citation type="journal article" date="2015" name="Appl. Environ. Microbiol.">
        <title>Aerobic and Anaerobic Thiosulfate Oxidation by a Cold-Adapted, Subglacial Chemoautotroph.</title>
        <authorList>
            <person name="Harrold Z.R."/>
            <person name="Skidmore M.L."/>
            <person name="Hamilton T.L."/>
            <person name="Desch L."/>
            <person name="Amada K."/>
            <person name="van Gelder W."/>
            <person name="Glover K."/>
            <person name="Roden E.E."/>
            <person name="Boyd E.S."/>
        </authorList>
    </citation>
    <scope>NUCLEOTIDE SEQUENCE [LARGE SCALE GENOMIC DNA]</scope>
    <source>
        <strain evidence="20 21">RG</strain>
    </source>
</reference>
<feature type="binding site" description="covalent" evidence="16">
    <location>
        <position position="196"/>
    </location>
    <ligand>
        <name>heme c</name>
        <dbReference type="ChEBI" id="CHEBI:61717"/>
        <label>2</label>
    </ligand>
</feature>
<feature type="chain" id="PRO_5007125742" description="SoxAX cytochrome complex subunit A" evidence="18">
    <location>
        <begin position="28"/>
        <end position="281"/>
    </location>
</feature>
<evidence type="ECO:0000256" key="6">
    <source>
        <dbReference type="ARBA" id="ARBA00022723"/>
    </source>
</evidence>
<evidence type="ECO:0000256" key="13">
    <source>
        <dbReference type="ARBA" id="ARBA00048423"/>
    </source>
</evidence>
<dbReference type="NCBIfam" id="TIGR04484">
    <property type="entry name" value="thiosulf_SoxA"/>
    <property type="match status" value="1"/>
</dbReference>
<evidence type="ECO:0000313" key="21">
    <source>
        <dbReference type="Proteomes" id="UP000064243"/>
    </source>
</evidence>
<dbReference type="Proteomes" id="UP000064243">
    <property type="component" value="Unassembled WGS sequence"/>
</dbReference>
<evidence type="ECO:0000256" key="11">
    <source>
        <dbReference type="ARBA" id="ARBA00025746"/>
    </source>
</evidence>
<accession>A0A106BRK1</accession>
<dbReference type="InterPro" id="IPR025710">
    <property type="entry name" value="SoxA"/>
</dbReference>
<dbReference type="GO" id="GO:0020037">
    <property type="term" value="F:heme binding"/>
    <property type="evidence" value="ECO:0007669"/>
    <property type="project" value="InterPro"/>
</dbReference>
<dbReference type="InterPro" id="IPR036909">
    <property type="entry name" value="Cyt_c-like_dom_sf"/>
</dbReference>
<comment type="subcellular location">
    <subcellularLocation>
        <location evidence="1 14">Periplasm</location>
    </subcellularLocation>
</comment>
<feature type="active site" description="Cysteine persulfide intermediate" evidence="15">
    <location>
        <position position="242"/>
    </location>
</feature>
<dbReference type="Pfam" id="PF21342">
    <property type="entry name" value="SoxA-TsdA_cyt-c"/>
    <property type="match status" value="1"/>
</dbReference>
<evidence type="ECO:0000256" key="9">
    <source>
        <dbReference type="ARBA" id="ARBA00022982"/>
    </source>
</evidence>
<evidence type="ECO:0000256" key="18">
    <source>
        <dbReference type="SAM" id="SignalP"/>
    </source>
</evidence>
<dbReference type="SUPFAM" id="SSF46626">
    <property type="entry name" value="Cytochrome c"/>
    <property type="match status" value="2"/>
</dbReference>
<comment type="catalytic activity">
    <reaction evidence="13 14">
        <text>S-sulfanyl-L-cysteinyl-[SoxY protein] + thiosulfate + 2 Fe(III)-[cytochrome c] = S-(2-sulfodisulfanyl)-L-cysteinyl-[SoxY protein] + 2 Fe(II)-[cytochrome c] + 2 H(+)</text>
        <dbReference type="Rhea" id="RHEA:51224"/>
        <dbReference type="Rhea" id="RHEA-COMP:10350"/>
        <dbReference type="Rhea" id="RHEA-COMP:14399"/>
        <dbReference type="Rhea" id="RHEA-COMP:14689"/>
        <dbReference type="Rhea" id="RHEA-COMP:14690"/>
        <dbReference type="ChEBI" id="CHEBI:15378"/>
        <dbReference type="ChEBI" id="CHEBI:29033"/>
        <dbReference type="ChEBI" id="CHEBI:29034"/>
        <dbReference type="ChEBI" id="CHEBI:33542"/>
        <dbReference type="ChEBI" id="CHEBI:61963"/>
        <dbReference type="ChEBI" id="CHEBI:140664"/>
        <dbReference type="EC" id="2.8.5.2"/>
    </reaction>
</comment>
<evidence type="ECO:0000256" key="12">
    <source>
        <dbReference type="ARBA" id="ARBA00048077"/>
    </source>
</evidence>
<feature type="binding site" evidence="16">
    <location>
        <position position="238"/>
    </location>
    <ligand>
        <name>substrate</name>
    </ligand>
</feature>